<protein>
    <recommendedName>
        <fullName evidence="2">SGNH/GDSL hydrolase family protein</fullName>
    </recommendedName>
</protein>
<name>A0AAT9GF18_9BACT</name>
<dbReference type="PROSITE" id="PS51257">
    <property type="entry name" value="PROKAR_LIPOPROTEIN"/>
    <property type="match status" value="1"/>
</dbReference>
<reference evidence="1" key="1">
    <citation type="submission" date="2024-02" db="EMBL/GenBank/DDBJ databases">
        <title>Sediminibacterium planktonica sp. nov. and Sediminibacterium longus sp. nov., isolated from surface lake and river water.</title>
        <authorList>
            <person name="Watanabe K."/>
            <person name="Takemine S."/>
            <person name="Ishii Y."/>
            <person name="Ogata Y."/>
            <person name="Shindo C."/>
            <person name="Suda W."/>
        </authorList>
    </citation>
    <scope>NUCLEOTIDE SEQUENCE</scope>
    <source>
        <strain evidence="1">KACHI17</strain>
    </source>
</reference>
<evidence type="ECO:0000313" key="1">
    <source>
        <dbReference type="EMBL" id="BFG69126.1"/>
    </source>
</evidence>
<evidence type="ECO:0008006" key="2">
    <source>
        <dbReference type="Google" id="ProtNLM"/>
    </source>
</evidence>
<gene>
    <name evidence="1" type="ORF">KACHI17_00070</name>
</gene>
<dbReference type="InterPro" id="IPR036514">
    <property type="entry name" value="SGNH_hydro_sf"/>
</dbReference>
<dbReference type="AlphaFoldDB" id="A0AAT9GF18"/>
<dbReference type="CDD" id="cd00229">
    <property type="entry name" value="SGNH_hydrolase"/>
    <property type="match status" value="1"/>
</dbReference>
<dbReference type="Gene3D" id="3.40.50.1110">
    <property type="entry name" value="SGNH hydrolase"/>
    <property type="match status" value="1"/>
</dbReference>
<dbReference type="EMBL" id="AP029612">
    <property type="protein sequence ID" value="BFG69126.1"/>
    <property type="molecule type" value="Genomic_DNA"/>
</dbReference>
<proteinExistence type="predicted"/>
<dbReference type="RefSeq" id="WP_353549476.1">
    <property type="nucleotide sequence ID" value="NZ_AP029612.1"/>
</dbReference>
<sequence length="242" mass="26796">MKRSCLFIFLALVLGCTKNKVAGRERNILNILFIGNSLTYINDVPALVKELGKLDSISIDYKTISGPNYGLDDHLAEGMVQQEIKTGKYDYVVVQQGPSALPESQANLMHAIAKYKALCKEFNTKLAVYMVWPFQSRLFDLDNVIFSYSKAGKTHSALICAAGLAWKIAWSIDSSLSLYGPDGFHPNMKGSLLAAMVIYGTLTGKYSFGNRQINNASWSKQVSAETMRTLKQASKEAIETKF</sequence>
<accession>A0AAT9GF18</accession>
<dbReference type="GO" id="GO:0016788">
    <property type="term" value="F:hydrolase activity, acting on ester bonds"/>
    <property type="evidence" value="ECO:0007669"/>
    <property type="project" value="UniProtKB-ARBA"/>
</dbReference>
<dbReference type="SUPFAM" id="SSF52266">
    <property type="entry name" value="SGNH hydrolase"/>
    <property type="match status" value="1"/>
</dbReference>
<organism evidence="1">
    <name type="scientific">Sediminibacterium sp. KACHI17</name>
    <dbReference type="NCBI Taxonomy" id="1751071"/>
    <lineage>
        <taxon>Bacteria</taxon>
        <taxon>Pseudomonadati</taxon>
        <taxon>Bacteroidota</taxon>
        <taxon>Chitinophagia</taxon>
        <taxon>Chitinophagales</taxon>
        <taxon>Chitinophagaceae</taxon>
        <taxon>Sediminibacterium</taxon>
    </lineage>
</organism>